<protein>
    <submittedName>
        <fullName evidence="2">Uncharacterized protein</fullName>
    </submittedName>
</protein>
<sequence length="105" mass="11130">MAFGNCKLCQGPLASTTAVPKSPAMQNSASRQGAPLPQHVECHPNCILFACPGCVARDRPTYCILNLSNHVYDYHCAMCMAEIPIVPVVTHIIGAGVAVHAPAIF</sequence>
<feature type="compositionally biased region" description="Polar residues" evidence="1">
    <location>
        <begin position="13"/>
        <end position="31"/>
    </location>
</feature>
<accession>A0A4Q1BSZ3</accession>
<keyword evidence="3" id="KW-1185">Reference proteome</keyword>
<proteinExistence type="predicted"/>
<reference evidence="2 3" key="1">
    <citation type="submission" date="2016-06" db="EMBL/GenBank/DDBJ databases">
        <title>Evolution of pathogenesis and genome organization in the Tremellales.</title>
        <authorList>
            <person name="Cuomo C."/>
            <person name="Litvintseva A."/>
            <person name="Heitman J."/>
            <person name="Chen Y."/>
            <person name="Sun S."/>
            <person name="Springer D."/>
            <person name="Dromer F."/>
            <person name="Young S."/>
            <person name="Zeng Q."/>
            <person name="Chapman S."/>
            <person name="Gujja S."/>
            <person name="Saif S."/>
            <person name="Birren B."/>
        </authorList>
    </citation>
    <scope>NUCLEOTIDE SEQUENCE [LARGE SCALE GENOMIC DNA]</scope>
    <source>
        <strain evidence="2 3">ATCC 28783</strain>
    </source>
</reference>
<comment type="caution">
    <text evidence="2">The sequence shown here is derived from an EMBL/GenBank/DDBJ whole genome shotgun (WGS) entry which is preliminary data.</text>
</comment>
<dbReference type="OrthoDB" id="2566750at2759"/>
<evidence type="ECO:0000313" key="2">
    <source>
        <dbReference type="EMBL" id="RXK41169.1"/>
    </source>
</evidence>
<organism evidence="2 3">
    <name type="scientific">Tremella mesenterica</name>
    <name type="common">Jelly fungus</name>
    <dbReference type="NCBI Taxonomy" id="5217"/>
    <lineage>
        <taxon>Eukaryota</taxon>
        <taxon>Fungi</taxon>
        <taxon>Dikarya</taxon>
        <taxon>Basidiomycota</taxon>
        <taxon>Agaricomycotina</taxon>
        <taxon>Tremellomycetes</taxon>
        <taxon>Tremellales</taxon>
        <taxon>Tremellaceae</taxon>
        <taxon>Tremella</taxon>
    </lineage>
</organism>
<dbReference type="InParanoid" id="A0A4Q1BSZ3"/>
<dbReference type="AlphaFoldDB" id="A0A4Q1BSZ3"/>
<dbReference type="Proteomes" id="UP000289152">
    <property type="component" value="Unassembled WGS sequence"/>
</dbReference>
<evidence type="ECO:0000256" key="1">
    <source>
        <dbReference type="SAM" id="MobiDB-lite"/>
    </source>
</evidence>
<name>A0A4Q1BSZ3_TREME</name>
<dbReference type="VEuPathDB" id="FungiDB:TREMEDRAFT_74529"/>
<gene>
    <name evidence="2" type="ORF">M231_01574</name>
</gene>
<evidence type="ECO:0000313" key="3">
    <source>
        <dbReference type="Proteomes" id="UP000289152"/>
    </source>
</evidence>
<dbReference type="EMBL" id="SDIL01000011">
    <property type="protein sequence ID" value="RXK41169.1"/>
    <property type="molecule type" value="Genomic_DNA"/>
</dbReference>
<feature type="region of interest" description="Disordered" evidence="1">
    <location>
        <begin position="11"/>
        <end position="35"/>
    </location>
</feature>